<reference evidence="4 5" key="1">
    <citation type="submission" date="2023-11" db="EMBL/GenBank/DDBJ databases">
        <title>An acidophilic fungus is an integral part of prey digestion in a carnivorous sundew plant.</title>
        <authorList>
            <person name="Tsai I.J."/>
        </authorList>
    </citation>
    <scope>NUCLEOTIDE SEQUENCE [LARGE SCALE GENOMIC DNA]</scope>
    <source>
        <strain evidence="4">169a</strain>
    </source>
</reference>
<dbReference type="GO" id="GO:0006798">
    <property type="term" value="P:polyphosphate catabolic process"/>
    <property type="evidence" value="ECO:0007669"/>
    <property type="project" value="TreeGrafter"/>
</dbReference>
<organism evidence="4 5">
    <name type="scientific">Acrodontium crateriforme</name>
    <dbReference type="NCBI Taxonomy" id="150365"/>
    <lineage>
        <taxon>Eukaryota</taxon>
        <taxon>Fungi</taxon>
        <taxon>Dikarya</taxon>
        <taxon>Ascomycota</taxon>
        <taxon>Pezizomycotina</taxon>
        <taxon>Dothideomycetes</taxon>
        <taxon>Dothideomycetidae</taxon>
        <taxon>Mycosphaerellales</taxon>
        <taxon>Teratosphaeriaceae</taxon>
        <taxon>Acrodontium</taxon>
    </lineage>
</organism>
<evidence type="ECO:0000259" key="3">
    <source>
        <dbReference type="Pfam" id="PF00149"/>
    </source>
</evidence>
<feature type="compositionally biased region" description="Basic and acidic residues" evidence="1">
    <location>
        <begin position="1"/>
        <end position="19"/>
    </location>
</feature>
<feature type="region of interest" description="Disordered" evidence="1">
    <location>
        <begin position="1"/>
        <end position="46"/>
    </location>
</feature>
<dbReference type="EMBL" id="CP138581">
    <property type="protein sequence ID" value="WPG98707.1"/>
    <property type="molecule type" value="Genomic_DNA"/>
</dbReference>
<feature type="transmembrane region" description="Helical" evidence="2">
    <location>
        <begin position="120"/>
        <end position="138"/>
    </location>
</feature>
<dbReference type="Pfam" id="PF00149">
    <property type="entry name" value="Metallophos"/>
    <property type="match status" value="1"/>
</dbReference>
<gene>
    <name evidence="4" type="ORF">R9X50_00150100</name>
</gene>
<dbReference type="GO" id="GO:0016791">
    <property type="term" value="F:phosphatase activity"/>
    <property type="evidence" value="ECO:0007669"/>
    <property type="project" value="TreeGrafter"/>
</dbReference>
<keyword evidence="5" id="KW-1185">Reference proteome</keyword>
<dbReference type="SUPFAM" id="SSF56300">
    <property type="entry name" value="Metallo-dependent phosphatases"/>
    <property type="match status" value="1"/>
</dbReference>
<dbReference type="GO" id="GO:0000298">
    <property type="term" value="F:endopolyphosphatase activity"/>
    <property type="evidence" value="ECO:0007669"/>
    <property type="project" value="TreeGrafter"/>
</dbReference>
<dbReference type="InterPro" id="IPR050126">
    <property type="entry name" value="Ap4A_hydrolase"/>
</dbReference>
<dbReference type="AlphaFoldDB" id="A0AAQ3RA45"/>
<evidence type="ECO:0000313" key="5">
    <source>
        <dbReference type="Proteomes" id="UP001303373"/>
    </source>
</evidence>
<evidence type="ECO:0000256" key="1">
    <source>
        <dbReference type="SAM" id="MobiDB-lite"/>
    </source>
</evidence>
<sequence length="485" mass="55540">MPSDTFDEREYRNDWRRPAQDTVMQSPDHAQPIARKPQYVDSDKKRRSAYIPQHAYESARRILPENVENSPLIDRVTNRWRDEKKLLLPEVDEYEPGFCDLEDENSCPNTTYALIRTRRFRRTLMVILLALVGLHYIWRMHLRPRLRDEWSFQEGFLPDRINGTYGLARGGDFDGIKIADLDPALIPGGEADPDGIRRLVFVGDIHGCVDELDRLLKKIDFDEEHDHLIATGDVVSKGPHNVQVLDKLIRLKASSVRGNHEDRLLEQAKSMSSTALSEEFSSKGAAKDAALLKKLDKKHLKYLREMPLMLRIPALPKASGKKQTHVKHGIVVAHAGLVPHIPLRLQDPYYVMNMRSLNPRTHLPSADRDGPHGDCKPWFTTWNWYNSRLEQGRTFQDFFKMDNDDELDETESVGWLKATFGNASKRKHKPQVVIYGHDSKMGLQIEPWSKGLDSACVSGGDLTALVLNSKGKQVLHSVRCKDYRD</sequence>
<feature type="domain" description="Calcineurin-like phosphoesterase" evidence="3">
    <location>
        <begin position="198"/>
        <end position="438"/>
    </location>
</feature>
<name>A0AAQ3RA45_9PEZI</name>
<dbReference type="PANTHER" id="PTHR42850">
    <property type="entry name" value="METALLOPHOSPHOESTERASE"/>
    <property type="match status" value="1"/>
</dbReference>
<keyword evidence="2" id="KW-1133">Transmembrane helix</keyword>
<dbReference type="InterPro" id="IPR029052">
    <property type="entry name" value="Metallo-depent_PP-like"/>
</dbReference>
<keyword evidence="2" id="KW-0472">Membrane</keyword>
<dbReference type="Gene3D" id="3.60.21.10">
    <property type="match status" value="1"/>
</dbReference>
<dbReference type="GO" id="GO:0005737">
    <property type="term" value="C:cytoplasm"/>
    <property type="evidence" value="ECO:0007669"/>
    <property type="project" value="TreeGrafter"/>
</dbReference>
<dbReference type="InterPro" id="IPR004843">
    <property type="entry name" value="Calcineurin-like_PHP"/>
</dbReference>
<keyword evidence="2" id="KW-0812">Transmembrane</keyword>
<dbReference type="CDD" id="cd00144">
    <property type="entry name" value="MPP_PPP_family"/>
    <property type="match status" value="1"/>
</dbReference>
<dbReference type="Proteomes" id="UP001303373">
    <property type="component" value="Chromosome 2"/>
</dbReference>
<accession>A0AAQ3RA45</accession>
<protein>
    <recommendedName>
        <fullName evidence="3">Calcineurin-like phosphoesterase domain-containing protein</fullName>
    </recommendedName>
</protein>
<dbReference type="PANTHER" id="PTHR42850:SF4">
    <property type="entry name" value="ZINC-DEPENDENT ENDOPOLYPHOSPHATASE"/>
    <property type="match status" value="1"/>
</dbReference>
<evidence type="ECO:0000313" key="4">
    <source>
        <dbReference type="EMBL" id="WPG98707.1"/>
    </source>
</evidence>
<proteinExistence type="predicted"/>
<evidence type="ECO:0000256" key="2">
    <source>
        <dbReference type="SAM" id="Phobius"/>
    </source>
</evidence>